<reference evidence="2" key="1">
    <citation type="journal article" date="2019" name="Int. J. Syst. Evol. Microbiol.">
        <title>The Global Catalogue of Microorganisms (GCM) 10K type strain sequencing project: providing services to taxonomists for standard genome sequencing and annotation.</title>
        <authorList>
            <consortium name="The Broad Institute Genomics Platform"/>
            <consortium name="The Broad Institute Genome Sequencing Center for Infectious Disease"/>
            <person name="Wu L."/>
            <person name="Ma J."/>
        </authorList>
    </citation>
    <scope>NUCLEOTIDE SEQUENCE [LARGE SCALE GENOMIC DNA]</scope>
    <source>
        <strain evidence="2">CGMCC 1.19062</strain>
    </source>
</reference>
<dbReference type="PANTHER" id="PTHR30087:SF1">
    <property type="entry name" value="HYPOTHETICAL CYTOSOLIC PROTEIN"/>
    <property type="match status" value="1"/>
</dbReference>
<dbReference type="PANTHER" id="PTHR30087">
    <property type="entry name" value="INNER MEMBRANE PROTEIN"/>
    <property type="match status" value="1"/>
</dbReference>
<protein>
    <submittedName>
        <fullName evidence="1">DUF523 domain-containing protein</fullName>
    </submittedName>
</protein>
<dbReference type="EMBL" id="JBHUIP010000016">
    <property type="protein sequence ID" value="MFD2265538.1"/>
    <property type="molecule type" value="Genomic_DNA"/>
</dbReference>
<evidence type="ECO:0000313" key="1">
    <source>
        <dbReference type="EMBL" id="MFD2265538.1"/>
    </source>
</evidence>
<gene>
    <name evidence="1" type="ORF">ACFSM5_21730</name>
</gene>
<sequence>MIRIGVSACLIGAPVRYDGRAATLEDKLLDTWKAEGRLMAVCPEVLGGLPTPRPSAERLGNRVVTQSGEDQTDAFVAGAERAVRALRSAGIKAVILKSKSPSCGLGRIYDGSFEGRLTDGDGLFALAAKAEGLAVFRDDQIQAASQWLTDFNQSMEEIG</sequence>
<proteinExistence type="predicted"/>
<accession>A0ABW5DWP4</accession>
<dbReference type="Proteomes" id="UP001597295">
    <property type="component" value="Unassembled WGS sequence"/>
</dbReference>
<name>A0ABW5DWP4_9PROT</name>
<evidence type="ECO:0000313" key="2">
    <source>
        <dbReference type="Proteomes" id="UP001597295"/>
    </source>
</evidence>
<dbReference type="Pfam" id="PF04463">
    <property type="entry name" value="2-thiour_desulf"/>
    <property type="match status" value="1"/>
</dbReference>
<keyword evidence="2" id="KW-1185">Reference proteome</keyword>
<dbReference type="InterPro" id="IPR007553">
    <property type="entry name" value="2-thiour_desulf"/>
</dbReference>
<dbReference type="RefSeq" id="WP_379878981.1">
    <property type="nucleotide sequence ID" value="NZ_JBHUIP010000016.1"/>
</dbReference>
<comment type="caution">
    <text evidence="1">The sequence shown here is derived from an EMBL/GenBank/DDBJ whole genome shotgun (WGS) entry which is preliminary data.</text>
</comment>
<organism evidence="1 2">
    <name type="scientific">Lacibacterium aquatile</name>
    <dbReference type="NCBI Taxonomy" id="1168082"/>
    <lineage>
        <taxon>Bacteria</taxon>
        <taxon>Pseudomonadati</taxon>
        <taxon>Pseudomonadota</taxon>
        <taxon>Alphaproteobacteria</taxon>
        <taxon>Rhodospirillales</taxon>
        <taxon>Rhodospirillaceae</taxon>
    </lineage>
</organism>